<sequence length="128" mass="14156">MLMFNNKLKKEEIAKLGIKLSLSFLASEDLNDIVIHSKPPHFPVVQRELFIVGGLGRASCYIDEESGYAHESGYDGLWGDDLGLFHELLPVEQGCHGDICHDGPLNIDPYIILFASSRRAGLPRGFSS</sequence>
<comment type="caution">
    <text evidence="1">The sequence shown here is derived from an EMBL/GenBank/DDBJ whole genome shotgun (WGS) entry which is preliminary data.</text>
</comment>
<protein>
    <submittedName>
        <fullName evidence="1">Uncharacterized protein</fullName>
    </submittedName>
</protein>
<dbReference type="Proteomes" id="UP001234178">
    <property type="component" value="Unassembled WGS sequence"/>
</dbReference>
<keyword evidence="2" id="KW-1185">Reference proteome</keyword>
<organism evidence="1 2">
    <name type="scientific">Daphnia magna</name>
    <dbReference type="NCBI Taxonomy" id="35525"/>
    <lineage>
        <taxon>Eukaryota</taxon>
        <taxon>Metazoa</taxon>
        <taxon>Ecdysozoa</taxon>
        <taxon>Arthropoda</taxon>
        <taxon>Crustacea</taxon>
        <taxon>Branchiopoda</taxon>
        <taxon>Diplostraca</taxon>
        <taxon>Cladocera</taxon>
        <taxon>Anomopoda</taxon>
        <taxon>Daphniidae</taxon>
        <taxon>Daphnia</taxon>
    </lineage>
</organism>
<evidence type="ECO:0000313" key="2">
    <source>
        <dbReference type="Proteomes" id="UP001234178"/>
    </source>
</evidence>
<proteinExistence type="predicted"/>
<accession>A0ABQ9Z0N6</accession>
<name>A0ABQ9Z0N6_9CRUS</name>
<evidence type="ECO:0000313" key="1">
    <source>
        <dbReference type="EMBL" id="KAK4006384.1"/>
    </source>
</evidence>
<gene>
    <name evidence="1" type="ORF">OUZ56_011537</name>
</gene>
<reference evidence="1 2" key="1">
    <citation type="journal article" date="2023" name="Nucleic Acids Res.">
        <title>The hologenome of Daphnia magna reveals possible DNA methylation and microbiome-mediated evolution of the host genome.</title>
        <authorList>
            <person name="Chaturvedi A."/>
            <person name="Li X."/>
            <person name="Dhandapani V."/>
            <person name="Marshall H."/>
            <person name="Kissane S."/>
            <person name="Cuenca-Cambronero M."/>
            <person name="Asole G."/>
            <person name="Calvet F."/>
            <person name="Ruiz-Romero M."/>
            <person name="Marangio P."/>
            <person name="Guigo R."/>
            <person name="Rago D."/>
            <person name="Mirbahai L."/>
            <person name="Eastwood N."/>
            <person name="Colbourne J.K."/>
            <person name="Zhou J."/>
            <person name="Mallon E."/>
            <person name="Orsini L."/>
        </authorList>
    </citation>
    <scope>NUCLEOTIDE SEQUENCE [LARGE SCALE GENOMIC DNA]</scope>
    <source>
        <strain evidence="1">LRV0_1</strain>
    </source>
</reference>
<dbReference type="EMBL" id="JAOYFB010000002">
    <property type="protein sequence ID" value="KAK4006384.1"/>
    <property type="molecule type" value="Genomic_DNA"/>
</dbReference>